<accession>A0A127B9T1</accession>
<protein>
    <recommendedName>
        <fullName evidence="1">UPF0216 protein TQ32_02055</fullName>
    </recommendedName>
</protein>
<dbReference type="Pfam" id="PF01886">
    <property type="entry name" value="DUF61"/>
    <property type="match status" value="1"/>
</dbReference>
<dbReference type="HAMAP" id="MF_00585">
    <property type="entry name" value="UPF0216"/>
    <property type="match status" value="1"/>
</dbReference>
<evidence type="ECO:0000313" key="3">
    <source>
        <dbReference type="Proteomes" id="UP000070587"/>
    </source>
</evidence>
<dbReference type="PIRSF" id="PIRSF005264">
    <property type="entry name" value="UCP005264"/>
    <property type="match status" value="1"/>
</dbReference>
<dbReference type="NCBIfam" id="NF003153">
    <property type="entry name" value="PRK04115.1"/>
    <property type="match status" value="1"/>
</dbReference>
<sequence length="136" mass="16361">MERVERIIEFEIARINSHLPRRRESLSRLLLMDDPKIQLRDGSYHYFKREELLLLRSLLEEEDAEKLKLPIVLEISTVDRGNFMVRGKVEVKVIKKILGIEEGYEEEMTLRLPRYYLPRIRRKLPTTTVHAFIVEW</sequence>
<dbReference type="KEGG" id="pyc:TQ32_02055"/>
<dbReference type="InterPro" id="IPR002746">
    <property type="entry name" value="UPF0216"/>
</dbReference>
<proteinExistence type="inferred from homology"/>
<comment type="similarity">
    <text evidence="1">Belongs to the UPF0216 family.</text>
</comment>
<dbReference type="RefSeq" id="WP_068320522.1">
    <property type="nucleotide sequence ID" value="NZ_CP010835.1"/>
</dbReference>
<gene>
    <name evidence="2" type="ORF">TQ32_02055</name>
</gene>
<dbReference type="EMBL" id="CP010835">
    <property type="protein sequence ID" value="AMM53406.1"/>
    <property type="molecule type" value="Genomic_DNA"/>
</dbReference>
<dbReference type="STRING" id="1609559.TQ32_02055"/>
<evidence type="ECO:0000313" key="2">
    <source>
        <dbReference type="EMBL" id="AMM53406.1"/>
    </source>
</evidence>
<name>A0A127B9T1_9EURY</name>
<reference evidence="2 3" key="2">
    <citation type="journal article" date="2016" name="Int. J. Syst. Evol. Microbiol.">
        <title>Pyrococcus kukulkanii sp. nov., a hyperthermophilic, piezophilic archaeon isolated from a deep-sea hydrothermal vent.</title>
        <authorList>
            <person name="Callac N."/>
            <person name="Oger P."/>
            <person name="Lesongeur F."/>
            <person name="Rattray J.E."/>
            <person name="Vannier P."/>
            <person name="Michoud G."/>
            <person name="Beauverger M."/>
            <person name="Gayet N."/>
            <person name="Rouxel O."/>
            <person name="Jebbar M."/>
            <person name="Godfroy A."/>
        </authorList>
    </citation>
    <scope>NUCLEOTIDE SEQUENCE [LARGE SCALE GENOMIC DNA]</scope>
    <source>
        <strain evidence="2 3">NCB100</strain>
    </source>
</reference>
<evidence type="ECO:0000256" key="1">
    <source>
        <dbReference type="HAMAP-Rule" id="MF_00585"/>
    </source>
</evidence>
<organism evidence="2 3">
    <name type="scientific">Pyrococcus kukulkanii</name>
    <dbReference type="NCBI Taxonomy" id="1609559"/>
    <lineage>
        <taxon>Archaea</taxon>
        <taxon>Methanobacteriati</taxon>
        <taxon>Methanobacteriota</taxon>
        <taxon>Thermococci</taxon>
        <taxon>Thermococcales</taxon>
        <taxon>Thermococcaceae</taxon>
        <taxon>Pyrococcus</taxon>
    </lineage>
</organism>
<reference evidence="3" key="1">
    <citation type="submission" date="2015-02" db="EMBL/GenBank/DDBJ databases">
        <title>Pyrococcus kukulkanii sp. nov., a novel hyperthermophilic archaeon isolated from a deep-sea hydrothermal vent at the Guaymas Basin.</title>
        <authorList>
            <person name="Oger P.M."/>
            <person name="Callac N."/>
            <person name="Jebbar M."/>
            <person name="Godfroy A."/>
        </authorList>
    </citation>
    <scope>NUCLEOTIDE SEQUENCE [LARGE SCALE GENOMIC DNA]</scope>
    <source>
        <strain evidence="3">NCB100</strain>
    </source>
</reference>
<dbReference type="OrthoDB" id="18795at2157"/>
<dbReference type="Proteomes" id="UP000070587">
    <property type="component" value="Chromosome"/>
</dbReference>
<dbReference type="GeneID" id="28490578"/>
<dbReference type="AlphaFoldDB" id="A0A127B9T1"/>
<dbReference type="PATRIC" id="fig|1609559.3.peg.416"/>